<sequence>MFKTIIFYLAILNMLDGFITYYGLENAYISEANPLMESLYSYSPVLFIVLKIMLSIFLLALVIVFRVPATSLIKGLALSASFLYTFTFFIHSIWLFQL</sequence>
<reference evidence="3 4" key="1">
    <citation type="submission" date="2021-01" db="EMBL/GenBank/DDBJ databases">
        <title>Genomic Encyclopedia of Type Strains, Phase IV (KMG-IV): sequencing the most valuable type-strain genomes for metagenomic binning, comparative biology and taxonomic classification.</title>
        <authorList>
            <person name="Goeker M."/>
        </authorList>
    </citation>
    <scope>NUCLEOTIDE SEQUENCE [LARGE SCALE GENOMIC DNA]</scope>
    <source>
        <strain evidence="3 4">DSM 23711</strain>
    </source>
</reference>
<keyword evidence="1" id="KW-0812">Transmembrane</keyword>
<name>A0ABS2N2L5_9BACI</name>
<dbReference type="Proteomes" id="UP001296943">
    <property type="component" value="Unassembled WGS sequence"/>
</dbReference>
<organism evidence="3 4">
    <name type="scientific">Aquibacillus albus</name>
    <dbReference type="NCBI Taxonomy" id="1168171"/>
    <lineage>
        <taxon>Bacteria</taxon>
        <taxon>Bacillati</taxon>
        <taxon>Bacillota</taxon>
        <taxon>Bacilli</taxon>
        <taxon>Bacillales</taxon>
        <taxon>Bacillaceae</taxon>
        <taxon>Aquibacillus</taxon>
    </lineage>
</organism>
<feature type="transmembrane region" description="Helical" evidence="1">
    <location>
        <begin position="44"/>
        <end position="64"/>
    </location>
</feature>
<feature type="transmembrane region" description="Helical" evidence="1">
    <location>
        <begin position="5"/>
        <end position="24"/>
    </location>
</feature>
<gene>
    <name evidence="3" type="ORF">JOC48_002902</name>
</gene>
<feature type="transmembrane region" description="Helical" evidence="1">
    <location>
        <begin position="76"/>
        <end position="96"/>
    </location>
</feature>
<feature type="domain" description="DUF5658" evidence="2">
    <location>
        <begin position="8"/>
        <end position="96"/>
    </location>
</feature>
<evidence type="ECO:0000313" key="4">
    <source>
        <dbReference type="Proteomes" id="UP001296943"/>
    </source>
</evidence>
<dbReference type="Pfam" id="PF18902">
    <property type="entry name" value="DUF5658"/>
    <property type="match status" value="1"/>
</dbReference>
<dbReference type="RefSeq" id="WP_204500767.1">
    <property type="nucleotide sequence ID" value="NZ_JAFBDR010000017.1"/>
</dbReference>
<evidence type="ECO:0000313" key="3">
    <source>
        <dbReference type="EMBL" id="MBM7572398.1"/>
    </source>
</evidence>
<evidence type="ECO:0000259" key="2">
    <source>
        <dbReference type="Pfam" id="PF18902"/>
    </source>
</evidence>
<keyword evidence="4" id="KW-1185">Reference proteome</keyword>
<evidence type="ECO:0000256" key="1">
    <source>
        <dbReference type="SAM" id="Phobius"/>
    </source>
</evidence>
<protein>
    <recommendedName>
        <fullName evidence="2">DUF5658 domain-containing protein</fullName>
    </recommendedName>
</protein>
<keyword evidence="1" id="KW-0472">Membrane</keyword>
<keyword evidence="1" id="KW-1133">Transmembrane helix</keyword>
<comment type="caution">
    <text evidence="3">The sequence shown here is derived from an EMBL/GenBank/DDBJ whole genome shotgun (WGS) entry which is preliminary data.</text>
</comment>
<dbReference type="EMBL" id="JAFBDR010000017">
    <property type="protein sequence ID" value="MBM7572398.1"/>
    <property type="molecule type" value="Genomic_DNA"/>
</dbReference>
<accession>A0ABS2N2L5</accession>
<dbReference type="InterPro" id="IPR043717">
    <property type="entry name" value="DUF5658"/>
</dbReference>
<proteinExistence type="predicted"/>